<feature type="chain" id="PRO_5031326136" description="Phosphatidylinositol-specific phospholipase C X domain-containing protein" evidence="1">
    <location>
        <begin position="20"/>
        <end position="359"/>
    </location>
</feature>
<accession>A0A7S2D691</accession>
<evidence type="ECO:0000313" key="2">
    <source>
        <dbReference type="EMBL" id="CAD9444650.1"/>
    </source>
</evidence>
<dbReference type="EMBL" id="HBGT01030004">
    <property type="protein sequence ID" value="CAD9444650.1"/>
    <property type="molecule type" value="Transcribed_RNA"/>
</dbReference>
<sequence length="359" mass="37773">MYKLSLSLAAIVLSEHASAHNLNLRGALRGAASSYSSDVNGTSLSLGDGSTPLNEYGFLMTHDSATGYLNSRRRLSEVEGTATEQVGGVVNDWAITQSTGFGGQLGCGARAFDVRPYQKDDGSIIMHHGDVKVDHSFTEAIQEVIDWANSNTDELVLLYLSHFDGASTCETDVKAAMATLGVHVAACSELSGLTVDGAMTLGALSGGGRVLATDGCVAENYDSSITCYKNPFSVEKFQKTEGGDKGANGDVQFLGFDTCYGDDMTTRNSMYAYLDTVAAMTPSSDGTLNMAQGHWQSDSYSVTAGTLSGSSLLKDEESSQLNSVLASDKVAGYAHLNLLEVDNVCDGGLELLAAIRARA</sequence>
<dbReference type="SUPFAM" id="SSF51695">
    <property type="entry name" value="PLC-like phosphodiesterases"/>
    <property type="match status" value="1"/>
</dbReference>
<dbReference type="AlphaFoldDB" id="A0A7S2D691"/>
<keyword evidence="1" id="KW-0732">Signal</keyword>
<dbReference type="InterPro" id="IPR051057">
    <property type="entry name" value="PI-PLC_domain"/>
</dbReference>
<dbReference type="GO" id="GO:0008081">
    <property type="term" value="F:phosphoric diester hydrolase activity"/>
    <property type="evidence" value="ECO:0007669"/>
    <property type="project" value="InterPro"/>
</dbReference>
<dbReference type="Gene3D" id="3.20.20.190">
    <property type="entry name" value="Phosphatidylinositol (PI) phosphodiesterase"/>
    <property type="match status" value="1"/>
</dbReference>
<dbReference type="PROSITE" id="PS50007">
    <property type="entry name" value="PIPLC_X_DOMAIN"/>
    <property type="match status" value="1"/>
</dbReference>
<dbReference type="PANTHER" id="PTHR13593">
    <property type="match status" value="1"/>
</dbReference>
<proteinExistence type="predicted"/>
<gene>
    <name evidence="2" type="ORF">FPAR1323_LOCUS15687</name>
</gene>
<dbReference type="CDD" id="cd08557">
    <property type="entry name" value="PI-PLCc_bacteria_like"/>
    <property type="match status" value="1"/>
</dbReference>
<dbReference type="InterPro" id="IPR017946">
    <property type="entry name" value="PLC-like_Pdiesterase_TIM-brl"/>
</dbReference>
<dbReference type="GO" id="GO:0006629">
    <property type="term" value="P:lipid metabolic process"/>
    <property type="evidence" value="ECO:0007669"/>
    <property type="project" value="InterPro"/>
</dbReference>
<feature type="signal peptide" evidence="1">
    <location>
        <begin position="1"/>
        <end position="19"/>
    </location>
</feature>
<evidence type="ECO:0008006" key="3">
    <source>
        <dbReference type="Google" id="ProtNLM"/>
    </source>
</evidence>
<name>A0A7S2D691_9STRA</name>
<dbReference type="PANTHER" id="PTHR13593:SF113">
    <property type="entry name" value="SI:DKEY-266F7.9"/>
    <property type="match status" value="1"/>
</dbReference>
<reference evidence="2" key="1">
    <citation type="submission" date="2021-01" db="EMBL/GenBank/DDBJ databases">
        <authorList>
            <person name="Corre E."/>
            <person name="Pelletier E."/>
            <person name="Niang G."/>
            <person name="Scheremetjew M."/>
            <person name="Finn R."/>
            <person name="Kale V."/>
            <person name="Holt S."/>
            <person name="Cochrane G."/>
            <person name="Meng A."/>
            <person name="Brown T."/>
            <person name="Cohen L."/>
        </authorList>
    </citation>
    <scope>NUCLEOTIDE SEQUENCE</scope>
    <source>
        <strain evidence="2">RCC1693</strain>
    </source>
</reference>
<organism evidence="2">
    <name type="scientific">Florenciella parvula</name>
    <dbReference type="NCBI Taxonomy" id="236787"/>
    <lineage>
        <taxon>Eukaryota</taxon>
        <taxon>Sar</taxon>
        <taxon>Stramenopiles</taxon>
        <taxon>Ochrophyta</taxon>
        <taxon>Dictyochophyceae</taxon>
        <taxon>Florenciellales</taxon>
        <taxon>Florenciella</taxon>
    </lineage>
</organism>
<protein>
    <recommendedName>
        <fullName evidence="3">Phosphatidylinositol-specific phospholipase C X domain-containing protein</fullName>
    </recommendedName>
</protein>
<evidence type="ECO:0000256" key="1">
    <source>
        <dbReference type="SAM" id="SignalP"/>
    </source>
</evidence>